<dbReference type="EMBL" id="BMAW01078449">
    <property type="protein sequence ID" value="GFU11039.1"/>
    <property type="molecule type" value="Genomic_DNA"/>
</dbReference>
<comment type="caution">
    <text evidence="2">The sequence shown here is derived from an EMBL/GenBank/DDBJ whole genome shotgun (WGS) entry which is preliminary data.</text>
</comment>
<gene>
    <name evidence="2" type="primary">AVEN_23060_1</name>
    <name evidence="2" type="ORF">NPIL_386641</name>
    <name evidence="3" type="ORF">NPIL_646371</name>
</gene>
<organism evidence="2 4">
    <name type="scientific">Nephila pilipes</name>
    <name type="common">Giant wood spider</name>
    <name type="synonym">Nephila maculata</name>
    <dbReference type="NCBI Taxonomy" id="299642"/>
    <lineage>
        <taxon>Eukaryota</taxon>
        <taxon>Metazoa</taxon>
        <taxon>Ecdysozoa</taxon>
        <taxon>Arthropoda</taxon>
        <taxon>Chelicerata</taxon>
        <taxon>Arachnida</taxon>
        <taxon>Araneae</taxon>
        <taxon>Araneomorphae</taxon>
        <taxon>Entelegynae</taxon>
        <taxon>Araneoidea</taxon>
        <taxon>Nephilidae</taxon>
        <taxon>Nephila</taxon>
    </lineage>
</organism>
<keyword evidence="1" id="KW-0812">Transmembrane</keyword>
<evidence type="ECO:0000313" key="2">
    <source>
        <dbReference type="EMBL" id="GFT43924.1"/>
    </source>
</evidence>
<keyword evidence="1" id="KW-1133">Transmembrane helix</keyword>
<feature type="transmembrane region" description="Helical" evidence="1">
    <location>
        <begin position="50"/>
        <end position="71"/>
    </location>
</feature>
<name>A0A8X6P2M1_NEPPI</name>
<dbReference type="AlphaFoldDB" id="A0A8X6P2M1"/>
<feature type="transmembrane region" description="Helical" evidence="1">
    <location>
        <begin position="242"/>
        <end position="262"/>
    </location>
</feature>
<feature type="transmembrane region" description="Helical" evidence="1">
    <location>
        <begin position="125"/>
        <end position="154"/>
    </location>
</feature>
<sequence length="306" mass="35422">MQLSRNTDVSNPGAASRPVTMCIPRLLFVFLRWSGLVEEPKKQFKLRKTWIFLCCMVLLAWSYTLAGYIIYFEAHRTGQILAYLLIMPCSIVSWYAMQQKRKRLITLMRKLQIMYSPNRIKTSQCFTFVIFGLPLIYYAALFFCFITTRSHIGIFEKTLTSPLERTTFICIVRYLQFSCFPTFHCVIALLYCILCLRSTTLIRKLAQEINMCSPESFGPGEQFSILRRKSEIDCILDITQDIFSLPSFFVVFSSFLSLYRVLAFNLTSRVIHHSYLTATVSLFYGTTGFFCFTSILWFDSSGRSAG</sequence>
<protein>
    <submittedName>
        <fullName evidence="2">Uncharacterized protein</fullName>
    </submittedName>
</protein>
<feature type="transmembrane region" description="Helical" evidence="1">
    <location>
        <begin position="77"/>
        <end position="97"/>
    </location>
</feature>
<keyword evidence="1" id="KW-0472">Membrane</keyword>
<evidence type="ECO:0000313" key="3">
    <source>
        <dbReference type="EMBL" id="GFU11039.1"/>
    </source>
</evidence>
<evidence type="ECO:0000313" key="4">
    <source>
        <dbReference type="Proteomes" id="UP000887013"/>
    </source>
</evidence>
<dbReference type="Proteomes" id="UP000887013">
    <property type="component" value="Unassembled WGS sequence"/>
</dbReference>
<dbReference type="EMBL" id="BMAW01064210">
    <property type="protein sequence ID" value="GFT43924.1"/>
    <property type="molecule type" value="Genomic_DNA"/>
</dbReference>
<evidence type="ECO:0000256" key="1">
    <source>
        <dbReference type="SAM" id="Phobius"/>
    </source>
</evidence>
<accession>A0A8X6P2M1</accession>
<keyword evidence="4" id="KW-1185">Reference proteome</keyword>
<feature type="transmembrane region" description="Helical" evidence="1">
    <location>
        <begin position="174"/>
        <end position="196"/>
    </location>
</feature>
<proteinExistence type="predicted"/>
<reference evidence="2" key="1">
    <citation type="submission" date="2020-08" db="EMBL/GenBank/DDBJ databases">
        <title>Multicomponent nature underlies the extraordinary mechanical properties of spider dragline silk.</title>
        <authorList>
            <person name="Kono N."/>
            <person name="Nakamura H."/>
            <person name="Mori M."/>
            <person name="Yoshida Y."/>
            <person name="Ohtoshi R."/>
            <person name="Malay A.D."/>
            <person name="Moran D.A.P."/>
            <person name="Tomita M."/>
            <person name="Numata K."/>
            <person name="Arakawa K."/>
        </authorList>
    </citation>
    <scope>NUCLEOTIDE SEQUENCE</scope>
</reference>
<feature type="transmembrane region" description="Helical" evidence="1">
    <location>
        <begin position="274"/>
        <end position="298"/>
    </location>
</feature>